<evidence type="ECO:0000313" key="3">
    <source>
        <dbReference type="EMBL" id="MFD1673230.1"/>
    </source>
</evidence>
<dbReference type="InterPro" id="IPR004788">
    <property type="entry name" value="Ribose5P_isomerase_type_A"/>
</dbReference>
<comment type="similarity">
    <text evidence="2">Belongs to the ribose 5-phosphate isomerase family.</text>
</comment>
<dbReference type="NCBIfam" id="TIGR00021">
    <property type="entry name" value="rpiA"/>
    <property type="match status" value="1"/>
</dbReference>
<dbReference type="NCBIfam" id="NF001924">
    <property type="entry name" value="PRK00702.1"/>
    <property type="match status" value="1"/>
</dbReference>
<dbReference type="Gene3D" id="3.40.50.1360">
    <property type="match status" value="1"/>
</dbReference>
<dbReference type="RefSeq" id="WP_377940584.1">
    <property type="nucleotide sequence ID" value="NZ_JBHUCX010000004.1"/>
</dbReference>
<dbReference type="GO" id="GO:0004751">
    <property type="term" value="F:ribose-5-phosphate isomerase activity"/>
    <property type="evidence" value="ECO:0007669"/>
    <property type="project" value="UniProtKB-EC"/>
</dbReference>
<comment type="caution">
    <text evidence="3">The sequence shown here is derived from an EMBL/GenBank/DDBJ whole genome shotgun (WGS) entry which is preliminary data.</text>
</comment>
<keyword evidence="4" id="KW-1185">Reference proteome</keyword>
<evidence type="ECO:0000256" key="1">
    <source>
        <dbReference type="ARBA" id="ARBA00023235"/>
    </source>
</evidence>
<dbReference type="EMBL" id="JBHUCX010000004">
    <property type="protein sequence ID" value="MFD1673230.1"/>
    <property type="molecule type" value="Genomic_DNA"/>
</dbReference>
<comment type="pathway">
    <text evidence="2">Carbohydrate degradation; pentose phosphate pathway; D-ribose 5-phosphate from D-ribulose 5-phosphate (non-oxidative stage): step 1/1.</text>
</comment>
<feature type="binding site" evidence="2">
    <location>
        <begin position="83"/>
        <end position="86"/>
    </location>
    <ligand>
        <name>substrate</name>
    </ligand>
</feature>
<dbReference type="PANTHER" id="PTHR11934">
    <property type="entry name" value="RIBOSE-5-PHOSPHATE ISOMERASE"/>
    <property type="match status" value="1"/>
</dbReference>
<organism evidence="3 4">
    <name type="scientific">Alicyclobacillus fodiniaquatilis</name>
    <dbReference type="NCBI Taxonomy" id="1661150"/>
    <lineage>
        <taxon>Bacteria</taxon>
        <taxon>Bacillati</taxon>
        <taxon>Bacillota</taxon>
        <taxon>Bacilli</taxon>
        <taxon>Bacillales</taxon>
        <taxon>Alicyclobacillaceae</taxon>
        <taxon>Alicyclobacillus</taxon>
    </lineage>
</organism>
<proteinExistence type="inferred from homology"/>
<gene>
    <name evidence="2 3" type="primary">rpiA</name>
    <name evidence="3" type="ORF">ACFSB2_00655</name>
</gene>
<dbReference type="InterPro" id="IPR020672">
    <property type="entry name" value="Ribose5P_isomerase_typA_subgr"/>
</dbReference>
<keyword evidence="1 2" id="KW-0413">Isomerase</keyword>
<dbReference type="PANTHER" id="PTHR11934:SF0">
    <property type="entry name" value="RIBOSE-5-PHOSPHATE ISOMERASE"/>
    <property type="match status" value="1"/>
</dbReference>
<evidence type="ECO:0000313" key="4">
    <source>
        <dbReference type="Proteomes" id="UP001597079"/>
    </source>
</evidence>
<dbReference type="EC" id="5.3.1.6" evidence="2"/>
<comment type="catalytic activity">
    <reaction evidence="2">
        <text>aldehydo-D-ribose 5-phosphate = D-ribulose 5-phosphate</text>
        <dbReference type="Rhea" id="RHEA:14657"/>
        <dbReference type="ChEBI" id="CHEBI:58121"/>
        <dbReference type="ChEBI" id="CHEBI:58273"/>
        <dbReference type="EC" id="5.3.1.6"/>
    </reaction>
</comment>
<dbReference type="SUPFAM" id="SSF75445">
    <property type="entry name" value="D-ribose-5-phosphate isomerase (RpiA), lid domain"/>
    <property type="match status" value="1"/>
</dbReference>
<dbReference type="HAMAP" id="MF_00170">
    <property type="entry name" value="Rib_5P_isom_A"/>
    <property type="match status" value="1"/>
</dbReference>
<dbReference type="SUPFAM" id="SSF100950">
    <property type="entry name" value="NagB/RpiA/CoA transferase-like"/>
    <property type="match status" value="1"/>
</dbReference>
<sequence>MANDAAKKLAGEHAATYVEDGMMVGLGTGSTAFFAIQALGERVANGLNIQGVATSKDTEVLAQKLHIPLLALEDVPYLDMALDGADEVDEQGQLIKGGGGALLREKLVASAAKKFIVIVDASKEVKQLGAFPLPVEIVPFAWEKTAQKIADLDCHPVQRQRAGKPFITDNGNYIVDCHCEKIEHPAELHQQLKLLTGVVETGLFIDMASVCVTSDGQTTRVRDFA</sequence>
<feature type="binding site" evidence="2">
    <location>
        <begin position="96"/>
        <end position="99"/>
    </location>
    <ligand>
        <name>substrate</name>
    </ligand>
</feature>
<feature type="binding site" evidence="2">
    <location>
        <position position="123"/>
    </location>
    <ligand>
        <name>substrate</name>
    </ligand>
</feature>
<dbReference type="CDD" id="cd01398">
    <property type="entry name" value="RPI_A"/>
    <property type="match status" value="1"/>
</dbReference>
<comment type="subunit">
    <text evidence="2">Homodimer.</text>
</comment>
<feature type="binding site" evidence="2">
    <location>
        <begin position="28"/>
        <end position="31"/>
    </location>
    <ligand>
        <name>substrate</name>
    </ligand>
</feature>
<dbReference type="Pfam" id="PF06026">
    <property type="entry name" value="Rib_5-P_isom_A"/>
    <property type="match status" value="1"/>
</dbReference>
<evidence type="ECO:0000256" key="2">
    <source>
        <dbReference type="HAMAP-Rule" id="MF_00170"/>
    </source>
</evidence>
<comment type="function">
    <text evidence="2">Catalyzes the reversible conversion of ribose-5-phosphate to ribulose 5-phosphate.</text>
</comment>
<feature type="active site" description="Proton acceptor" evidence="2">
    <location>
        <position position="105"/>
    </location>
</feature>
<name>A0ABW4JBB2_9BACL</name>
<accession>A0ABW4JBB2</accession>
<dbReference type="InterPro" id="IPR037171">
    <property type="entry name" value="NagB/RpiA_transferase-like"/>
</dbReference>
<protein>
    <recommendedName>
        <fullName evidence="2">Ribose-5-phosphate isomerase A</fullName>
        <ecNumber evidence="2">5.3.1.6</ecNumber>
    </recommendedName>
    <alternativeName>
        <fullName evidence="2">Phosphoriboisomerase A</fullName>
        <shortName evidence="2">PRI</shortName>
    </alternativeName>
</protein>
<dbReference type="Proteomes" id="UP001597079">
    <property type="component" value="Unassembled WGS sequence"/>
</dbReference>
<dbReference type="Gene3D" id="3.30.70.260">
    <property type="match status" value="1"/>
</dbReference>
<reference evidence="4" key="1">
    <citation type="journal article" date="2019" name="Int. J. Syst. Evol. Microbiol.">
        <title>The Global Catalogue of Microorganisms (GCM) 10K type strain sequencing project: providing services to taxonomists for standard genome sequencing and annotation.</title>
        <authorList>
            <consortium name="The Broad Institute Genomics Platform"/>
            <consortium name="The Broad Institute Genome Sequencing Center for Infectious Disease"/>
            <person name="Wu L."/>
            <person name="Ma J."/>
        </authorList>
    </citation>
    <scope>NUCLEOTIDE SEQUENCE [LARGE SCALE GENOMIC DNA]</scope>
    <source>
        <strain evidence="4">CGMCC 1.12286</strain>
    </source>
</reference>